<evidence type="ECO:0008006" key="3">
    <source>
        <dbReference type="Google" id="ProtNLM"/>
    </source>
</evidence>
<reference evidence="1 2" key="1">
    <citation type="journal article" date="2013" name="Genome Biol.">
        <title>Genome of Acanthamoeba castellanii highlights extensive lateral gene transfer and early evolution of tyrosine kinase signaling.</title>
        <authorList>
            <person name="Clarke M."/>
            <person name="Lohan A.J."/>
            <person name="Liu B."/>
            <person name="Lagkouvardos I."/>
            <person name="Roy S."/>
            <person name="Zafar N."/>
            <person name="Bertelli C."/>
            <person name="Schilde C."/>
            <person name="Kianianmomeni A."/>
            <person name="Burglin T.R."/>
            <person name="Frech C."/>
            <person name="Turcotte B."/>
            <person name="Kopec K.O."/>
            <person name="Synnott J.M."/>
            <person name="Choo C."/>
            <person name="Paponov I."/>
            <person name="Finkler A."/>
            <person name="Soon Heng Tan C."/>
            <person name="Hutchins A.P."/>
            <person name="Weinmeier T."/>
            <person name="Rattei T."/>
            <person name="Chu J.S."/>
            <person name="Gimenez G."/>
            <person name="Irimia M."/>
            <person name="Rigden D.J."/>
            <person name="Fitzpatrick D.A."/>
            <person name="Lorenzo-Morales J."/>
            <person name="Bateman A."/>
            <person name="Chiu C.H."/>
            <person name="Tang P."/>
            <person name="Hegemann P."/>
            <person name="Fromm H."/>
            <person name="Raoult D."/>
            <person name="Greub G."/>
            <person name="Miranda-Saavedra D."/>
            <person name="Chen N."/>
            <person name="Nash P."/>
            <person name="Ginger M.L."/>
            <person name="Horn M."/>
            <person name="Schaap P."/>
            <person name="Caler L."/>
            <person name="Loftus B."/>
        </authorList>
    </citation>
    <scope>NUCLEOTIDE SEQUENCE [LARGE SCALE GENOMIC DNA]</scope>
    <source>
        <strain evidence="1 2">Neff</strain>
    </source>
</reference>
<accession>L8GSG9</accession>
<organism evidence="1 2">
    <name type="scientific">Acanthamoeba castellanii (strain ATCC 30010 / Neff)</name>
    <dbReference type="NCBI Taxonomy" id="1257118"/>
    <lineage>
        <taxon>Eukaryota</taxon>
        <taxon>Amoebozoa</taxon>
        <taxon>Discosea</taxon>
        <taxon>Longamoebia</taxon>
        <taxon>Centramoebida</taxon>
        <taxon>Acanthamoebidae</taxon>
        <taxon>Acanthamoeba</taxon>
    </lineage>
</organism>
<protein>
    <recommendedName>
        <fullName evidence="3">Ankyrin repeat-containing protein</fullName>
    </recommendedName>
</protein>
<dbReference type="SUPFAM" id="SSF48403">
    <property type="entry name" value="Ankyrin repeat"/>
    <property type="match status" value="1"/>
</dbReference>
<dbReference type="GeneID" id="14916806"/>
<dbReference type="InterPro" id="IPR036770">
    <property type="entry name" value="Ankyrin_rpt-contain_sf"/>
</dbReference>
<dbReference type="AlphaFoldDB" id="L8GSG9"/>
<dbReference type="RefSeq" id="XP_004338127.1">
    <property type="nucleotide sequence ID" value="XM_004338079.1"/>
</dbReference>
<proteinExistence type="predicted"/>
<dbReference type="KEGG" id="acan:ACA1_176520"/>
<keyword evidence="2" id="KW-1185">Reference proteome</keyword>
<sequence>MLNRAALQVACCQNNRRVFDFLVAGHMCDELLNAPTHYRPIMSALLLAVKHAGVDTTRRLLELGAQESKAGLNFSPLHVACN</sequence>
<gene>
    <name evidence="1" type="ORF">ACA1_176520</name>
</gene>
<dbReference type="VEuPathDB" id="AmoebaDB:ACA1_176520"/>
<name>L8GSG9_ACACF</name>
<dbReference type="Proteomes" id="UP000011083">
    <property type="component" value="Unassembled WGS sequence"/>
</dbReference>
<dbReference type="EMBL" id="KB008006">
    <property type="protein sequence ID" value="ELR16114.1"/>
    <property type="molecule type" value="Genomic_DNA"/>
</dbReference>
<evidence type="ECO:0000313" key="1">
    <source>
        <dbReference type="EMBL" id="ELR16114.1"/>
    </source>
</evidence>
<dbReference type="Gene3D" id="1.25.40.20">
    <property type="entry name" value="Ankyrin repeat-containing domain"/>
    <property type="match status" value="1"/>
</dbReference>
<feature type="non-terminal residue" evidence="1">
    <location>
        <position position="82"/>
    </location>
</feature>
<evidence type="ECO:0000313" key="2">
    <source>
        <dbReference type="Proteomes" id="UP000011083"/>
    </source>
</evidence>